<feature type="compositionally biased region" description="Low complexity" evidence="11">
    <location>
        <begin position="400"/>
        <end position="409"/>
    </location>
</feature>
<evidence type="ECO:0000256" key="7">
    <source>
        <dbReference type="ARBA" id="ARBA00023043"/>
    </source>
</evidence>
<comment type="similarity">
    <text evidence="1">Belongs to the centaurin gamma-like family.</text>
</comment>
<dbReference type="FunFam" id="2.30.29.30:FF:000393">
    <property type="entry name" value="centaurin-gamma-1A isoform X2"/>
    <property type="match status" value="1"/>
</dbReference>
<dbReference type="PROSITE" id="PS50003">
    <property type="entry name" value="PH_DOMAIN"/>
    <property type="match status" value="1"/>
</dbReference>
<dbReference type="FunCoup" id="A0A0N8NZ98">
    <property type="interactions" value="256"/>
</dbReference>
<dbReference type="InterPro" id="IPR011993">
    <property type="entry name" value="PH-like_dom_sf"/>
</dbReference>
<feature type="compositionally biased region" description="Low complexity" evidence="11">
    <location>
        <begin position="348"/>
        <end position="357"/>
    </location>
</feature>
<feature type="region of interest" description="Disordered" evidence="11">
    <location>
        <begin position="348"/>
        <end position="443"/>
    </location>
</feature>
<dbReference type="GeneID" id="6497095"/>
<dbReference type="GO" id="GO:0005525">
    <property type="term" value="F:GTP binding"/>
    <property type="evidence" value="ECO:0007669"/>
    <property type="project" value="UniProtKB-KW"/>
</dbReference>
<dbReference type="InterPro" id="IPR002110">
    <property type="entry name" value="Ankyrin_rpt"/>
</dbReference>
<dbReference type="InterPro" id="IPR001806">
    <property type="entry name" value="Small_GTPase"/>
</dbReference>
<dbReference type="SMART" id="SM00174">
    <property type="entry name" value="RHO"/>
    <property type="match status" value="1"/>
</dbReference>
<dbReference type="CDD" id="cd01250">
    <property type="entry name" value="PH_AGAP"/>
    <property type="match status" value="1"/>
</dbReference>
<keyword evidence="5 10" id="KW-0863">Zinc-finger</keyword>
<gene>
    <name evidence="14" type="primary">Dana\GF14267</name>
    <name evidence="14" type="synonym">dana_GLEANR_15029</name>
    <name evidence="14" type="ORF">GF14267</name>
</gene>
<evidence type="ECO:0000256" key="11">
    <source>
        <dbReference type="SAM" id="MobiDB-lite"/>
    </source>
</evidence>
<dbReference type="SMART" id="SM00175">
    <property type="entry name" value="RAB"/>
    <property type="match status" value="1"/>
</dbReference>
<dbReference type="CTD" id="34803"/>
<dbReference type="SMART" id="SM00105">
    <property type="entry name" value="ArfGap"/>
    <property type="match status" value="1"/>
</dbReference>
<dbReference type="SMART" id="SM00233">
    <property type="entry name" value="PH"/>
    <property type="match status" value="1"/>
</dbReference>
<feature type="repeat" description="ANK" evidence="9">
    <location>
        <begin position="857"/>
        <end position="889"/>
    </location>
</feature>
<keyword evidence="8" id="KW-0342">GTP-binding</keyword>
<feature type="region of interest" description="Disordered" evidence="11">
    <location>
        <begin position="961"/>
        <end position="986"/>
    </location>
</feature>
<dbReference type="Gene3D" id="1.10.220.150">
    <property type="entry name" value="Arf GTPase activating protein"/>
    <property type="match status" value="1"/>
</dbReference>
<sequence>MSNYHPHSLAHPHPQQLQNQLQNQIQIQHPPPQSRHNHTIPTAAPSATGSSILVAQPPQPLISNSLAIRQEIQRFESVHPSIYAIYELIDLLPLADAQIAQSIRDHVVCIEDSFVNSQEWTISRSVPDLRLGIVGSLNSGKSALVHRYLTGSYMQEESPEGGRFKKEVFIDGQSYLLLIRDEGGAPEMQFAGWVDAVIFVFSLENEGSFNTVYNYYTKMAHFRNGQEIPMILVGTQDAISERNPRVIDDTRARKLASDLKRCSYYETCATYGLNVERVFQDACQKILSQRLPLPPQVQPARPTTPQGSRLGLGPYQAPTNGQRSQQQLPLRMSADFAQAEQKHWSLQASASSSSVAATTNENNNITKYNPGAANPLQGDCSQVQLRDPRDLAPPPGKELPTPTSTPTTSRKSRRRSNLFIPSSSKKADKEKDPKGSELGSGRSIPIKQGYLYKRSSKSLNKEWKKKYVTLCDDGRLTYHPSLHDYMDDVHGKEIPLQYVTVKVPGQKPRGSKSIITNSALTSSLLANGQRAQNTLSDGIGCLTLAKDNQRKLNEKLSLLGAGSGAAGAGAEPLKSNSSQQTSGDEGIAMSNSNSQTFNPGEAAATAGKLEAQTPNVKKRHRRMKSSSVKANEADDNDGYEFYIVSLDSKQWHFEAANSEERDEWVAAVEQEIFKSLQSIESSKTKQVTSTDLAAMLAIRQRVPGNGYCVDCGAPNPEWASLNLGVLMCIECSGVHRNLGSHISKVRSLGLDDWPSPHLSVMLAIGNSLANSVWESNTRQRVKPNPQASREEKERWIRSKYEAKEFLTPLGSGSSGHPTPSPGQQLIEAVIRADIKSIVSILANCPAEVTNANVSARDVRTPLLLACAIGNLAIAQLLIWNGANIKHTDHEGRTCLAYARAAQSLATAKSMKAAAAAQAGTTIPAPAPPANGGIPAPQYNVEDTTALVELLEGLGCPEAAPLTASGTLPRRRDTLGTPYEKSVSGVI</sequence>
<dbReference type="PRINTS" id="PR00405">
    <property type="entry name" value="REVINTRACTNG"/>
</dbReference>
<dbReference type="Gene3D" id="1.25.40.20">
    <property type="entry name" value="Ankyrin repeat-containing domain"/>
    <property type="match status" value="1"/>
</dbReference>
<dbReference type="InterPro" id="IPR036770">
    <property type="entry name" value="Ankyrin_rpt-contain_sf"/>
</dbReference>
<feature type="domain" description="Arf-GAP" evidence="13">
    <location>
        <begin position="670"/>
        <end position="813"/>
    </location>
</feature>
<dbReference type="InterPro" id="IPR001164">
    <property type="entry name" value="ArfGAP_dom"/>
</dbReference>
<dbReference type="OrthoDB" id="6136903at2759"/>
<keyword evidence="7 9" id="KW-0040">ANK repeat</keyword>
<evidence type="ECO:0000256" key="1">
    <source>
        <dbReference type="ARBA" id="ARBA00005430"/>
    </source>
</evidence>
<feature type="compositionally biased region" description="Polar residues" evidence="11">
    <location>
        <begin position="317"/>
        <end position="328"/>
    </location>
</feature>
<evidence type="ECO:0000256" key="4">
    <source>
        <dbReference type="ARBA" id="ARBA00022741"/>
    </source>
</evidence>
<evidence type="ECO:0000256" key="9">
    <source>
        <dbReference type="PROSITE-ProRule" id="PRU00023"/>
    </source>
</evidence>
<evidence type="ECO:0000256" key="5">
    <source>
        <dbReference type="ARBA" id="ARBA00022771"/>
    </source>
</evidence>
<dbReference type="GO" id="GO:0008270">
    <property type="term" value="F:zinc ion binding"/>
    <property type="evidence" value="ECO:0007669"/>
    <property type="project" value="UniProtKB-KW"/>
</dbReference>
<dbReference type="SUPFAM" id="SSF57863">
    <property type="entry name" value="ArfGap/RecO-like zinc finger"/>
    <property type="match status" value="1"/>
</dbReference>
<evidence type="ECO:0000256" key="6">
    <source>
        <dbReference type="ARBA" id="ARBA00022833"/>
    </source>
</evidence>
<dbReference type="Pfam" id="PF01412">
    <property type="entry name" value="ArfGap"/>
    <property type="match status" value="1"/>
</dbReference>
<dbReference type="InterPro" id="IPR001849">
    <property type="entry name" value="PH_domain"/>
</dbReference>
<dbReference type="SMART" id="SM00173">
    <property type="entry name" value="RAS"/>
    <property type="match status" value="1"/>
</dbReference>
<evidence type="ECO:0000259" key="12">
    <source>
        <dbReference type="PROSITE" id="PS50003"/>
    </source>
</evidence>
<protein>
    <submittedName>
        <fullName evidence="14">Uncharacterized protein, isoform B</fullName>
    </submittedName>
</protein>
<accession>A0A0N8NZ98</accession>
<dbReference type="PROSITE" id="PS50115">
    <property type="entry name" value="ARFGAP"/>
    <property type="match status" value="1"/>
</dbReference>
<feature type="compositionally biased region" description="Polar residues" evidence="11">
    <location>
        <begin position="574"/>
        <end position="598"/>
    </location>
</feature>
<feature type="region of interest" description="Disordered" evidence="11">
    <location>
        <begin position="563"/>
        <end position="631"/>
    </location>
</feature>
<dbReference type="SUPFAM" id="SSF48403">
    <property type="entry name" value="Ankyrin repeat"/>
    <property type="match status" value="1"/>
</dbReference>
<keyword evidence="3" id="KW-0479">Metal-binding</keyword>
<dbReference type="SUPFAM" id="SSF52540">
    <property type="entry name" value="P-loop containing nucleoside triphosphate hydrolases"/>
    <property type="match status" value="1"/>
</dbReference>
<feature type="region of interest" description="Disordered" evidence="11">
    <location>
        <begin position="27"/>
        <end position="47"/>
    </location>
</feature>
<dbReference type="InParanoid" id="A0A0N8NZ98"/>
<evidence type="ECO:0000256" key="3">
    <source>
        <dbReference type="ARBA" id="ARBA00022723"/>
    </source>
</evidence>
<dbReference type="InterPro" id="IPR027417">
    <property type="entry name" value="P-loop_NTPase"/>
</dbReference>
<evidence type="ECO:0000256" key="8">
    <source>
        <dbReference type="ARBA" id="ARBA00023134"/>
    </source>
</evidence>
<dbReference type="InterPro" id="IPR051282">
    <property type="entry name" value="Arf-GAP_GTPase_ANK_PH"/>
</dbReference>
<keyword evidence="6" id="KW-0862">Zinc</keyword>
<dbReference type="PROSITE" id="PS51421">
    <property type="entry name" value="RAS"/>
    <property type="match status" value="1"/>
</dbReference>
<evidence type="ECO:0000256" key="10">
    <source>
        <dbReference type="PROSITE-ProRule" id="PRU00288"/>
    </source>
</evidence>
<dbReference type="InterPro" id="IPR037278">
    <property type="entry name" value="ARFGAP/RecO"/>
</dbReference>
<feature type="compositionally biased region" description="Polar residues" evidence="11">
    <location>
        <begin position="358"/>
        <end position="367"/>
    </location>
</feature>
<proteinExistence type="inferred from homology"/>
<name>A0A0N8NZ98_DROAN</name>
<evidence type="ECO:0000259" key="13">
    <source>
        <dbReference type="PROSITE" id="PS50115"/>
    </source>
</evidence>
<dbReference type="SMR" id="A0A0N8NZ98"/>
<dbReference type="PROSITE" id="PS51419">
    <property type="entry name" value="RAB"/>
    <property type="match status" value="1"/>
</dbReference>
<dbReference type="InterPro" id="IPR038508">
    <property type="entry name" value="ArfGAP_dom_sf"/>
</dbReference>
<feature type="domain" description="PH" evidence="12">
    <location>
        <begin position="444"/>
        <end position="673"/>
    </location>
</feature>
<dbReference type="Gene3D" id="3.40.50.300">
    <property type="entry name" value="P-loop containing nucleotide triphosphate hydrolases"/>
    <property type="match status" value="1"/>
</dbReference>
<dbReference type="GO" id="GO:0005096">
    <property type="term" value="F:GTPase activator activity"/>
    <property type="evidence" value="ECO:0007669"/>
    <property type="project" value="UniProtKB-KW"/>
</dbReference>
<dbReference type="FunFam" id="1.10.220.150:FF:000001">
    <property type="entry name" value="Arf-GAP with GTPase, ANK repeat and PH domain-containing protein 1"/>
    <property type="match status" value="1"/>
</dbReference>
<dbReference type="FunFam" id="2.30.29.30:FF:000109">
    <property type="entry name" value="Arf-GAP with GTPase, ANK repeat and PH domain-containing protein 1"/>
    <property type="match status" value="1"/>
</dbReference>
<feature type="compositionally biased region" description="Basic and acidic residues" evidence="11">
    <location>
        <begin position="425"/>
        <end position="435"/>
    </location>
</feature>
<dbReference type="CDD" id="cd04103">
    <property type="entry name" value="Centaurin_gamma"/>
    <property type="match status" value="1"/>
</dbReference>
<dbReference type="Pfam" id="PF00071">
    <property type="entry name" value="Ras"/>
    <property type="match status" value="1"/>
</dbReference>
<dbReference type="CDD" id="cd08836">
    <property type="entry name" value="ArfGap_AGAP"/>
    <property type="match status" value="1"/>
</dbReference>
<dbReference type="SUPFAM" id="SSF50729">
    <property type="entry name" value="PH domain-like"/>
    <property type="match status" value="1"/>
</dbReference>
<evidence type="ECO:0000256" key="2">
    <source>
        <dbReference type="ARBA" id="ARBA00022468"/>
    </source>
</evidence>
<dbReference type="GO" id="GO:0072375">
    <property type="term" value="P:medium-term memory"/>
    <property type="evidence" value="ECO:0007669"/>
    <property type="project" value="EnsemblMetazoa"/>
</dbReference>
<dbReference type="PANTHER" id="PTHR45819">
    <property type="entry name" value="CENTAURIN-GAMMA-1A"/>
    <property type="match status" value="1"/>
</dbReference>
<dbReference type="Gene3D" id="2.30.29.30">
    <property type="entry name" value="Pleckstrin-homology domain (PH domain)/Phosphotyrosine-binding domain (PTB)"/>
    <property type="match status" value="2"/>
</dbReference>
<dbReference type="PROSITE" id="PS50088">
    <property type="entry name" value="ANK_REPEAT"/>
    <property type="match status" value="1"/>
</dbReference>
<dbReference type="PROSITE" id="PS50297">
    <property type="entry name" value="ANK_REP_REGION"/>
    <property type="match status" value="1"/>
</dbReference>
<feature type="region of interest" description="Disordered" evidence="11">
    <location>
        <begin position="294"/>
        <end position="329"/>
    </location>
</feature>
<keyword evidence="2" id="KW-0343">GTPase activation</keyword>
<dbReference type="Proteomes" id="UP000007801">
    <property type="component" value="Unassembled WGS sequence"/>
</dbReference>
<dbReference type="PANTHER" id="PTHR45819:SF5">
    <property type="entry name" value="CENTAURIN-GAMMA-1A"/>
    <property type="match status" value="1"/>
</dbReference>
<dbReference type="GO" id="GO:0003924">
    <property type="term" value="F:GTPase activity"/>
    <property type="evidence" value="ECO:0007669"/>
    <property type="project" value="EnsemblMetazoa"/>
</dbReference>
<keyword evidence="4" id="KW-0547">Nucleotide-binding</keyword>
<evidence type="ECO:0000313" key="14">
    <source>
        <dbReference type="EMBL" id="KPU73724.1"/>
    </source>
</evidence>
<reference evidence="14 15" key="1">
    <citation type="journal article" date="2007" name="Nature">
        <title>Evolution of genes and genomes on the Drosophila phylogeny.</title>
        <authorList>
            <consortium name="Drosophila 12 Genomes Consortium"/>
            <person name="Clark A.G."/>
            <person name="Eisen M.B."/>
            <person name="Smith D.R."/>
            <person name="Bergman C.M."/>
            <person name="Oliver B."/>
            <person name="Markow T.A."/>
            <person name="Kaufman T.C."/>
            <person name="Kellis M."/>
            <person name="Gelbart W."/>
            <person name="Iyer V.N."/>
            <person name="Pollard D.A."/>
            <person name="Sackton T.B."/>
            <person name="Larracuente A.M."/>
            <person name="Singh N.D."/>
            <person name="Abad J.P."/>
            <person name="Abt D.N."/>
            <person name="Adryan B."/>
            <person name="Aguade M."/>
            <person name="Akashi H."/>
            <person name="Anderson W.W."/>
            <person name="Aquadro C.F."/>
            <person name="Ardell D.H."/>
            <person name="Arguello R."/>
            <person name="Artieri C.G."/>
            <person name="Barbash D.A."/>
            <person name="Barker D."/>
            <person name="Barsanti P."/>
            <person name="Batterham P."/>
            <person name="Batzoglou S."/>
            <person name="Begun D."/>
            <person name="Bhutkar A."/>
            <person name="Blanco E."/>
            <person name="Bosak S.A."/>
            <person name="Bradley R.K."/>
            <person name="Brand A.D."/>
            <person name="Brent M.R."/>
            <person name="Brooks A.N."/>
            <person name="Brown R.H."/>
            <person name="Butlin R.K."/>
            <person name="Caggese C."/>
            <person name="Calvi B.R."/>
            <person name="Bernardo de Carvalho A."/>
            <person name="Caspi A."/>
            <person name="Castrezana S."/>
            <person name="Celniker S.E."/>
            <person name="Chang J.L."/>
            <person name="Chapple C."/>
            <person name="Chatterji S."/>
            <person name="Chinwalla A."/>
            <person name="Civetta A."/>
            <person name="Clifton S.W."/>
            <person name="Comeron J.M."/>
            <person name="Costello J.C."/>
            <person name="Coyne J.A."/>
            <person name="Daub J."/>
            <person name="David R.G."/>
            <person name="Delcher A.L."/>
            <person name="Delehaunty K."/>
            <person name="Do C.B."/>
            <person name="Ebling H."/>
            <person name="Edwards K."/>
            <person name="Eickbush T."/>
            <person name="Evans J.D."/>
            <person name="Filipski A."/>
            <person name="Findeiss S."/>
            <person name="Freyhult E."/>
            <person name="Fulton L."/>
            <person name="Fulton R."/>
            <person name="Garcia A.C."/>
            <person name="Gardiner A."/>
            <person name="Garfield D.A."/>
            <person name="Garvin B.E."/>
            <person name="Gibson G."/>
            <person name="Gilbert D."/>
            <person name="Gnerre S."/>
            <person name="Godfrey J."/>
            <person name="Good R."/>
            <person name="Gotea V."/>
            <person name="Gravely B."/>
            <person name="Greenberg A.J."/>
            <person name="Griffiths-Jones S."/>
            <person name="Gross S."/>
            <person name="Guigo R."/>
            <person name="Gustafson E.A."/>
            <person name="Haerty W."/>
            <person name="Hahn M.W."/>
            <person name="Halligan D.L."/>
            <person name="Halpern A.L."/>
            <person name="Halter G.M."/>
            <person name="Han M.V."/>
            <person name="Heger A."/>
            <person name="Hillier L."/>
            <person name="Hinrichs A.S."/>
            <person name="Holmes I."/>
            <person name="Hoskins R.A."/>
            <person name="Hubisz M.J."/>
            <person name="Hultmark D."/>
            <person name="Huntley M.A."/>
            <person name="Jaffe D.B."/>
            <person name="Jagadeeshan S."/>
            <person name="Jeck W.R."/>
            <person name="Johnson J."/>
            <person name="Jones C.D."/>
            <person name="Jordan W.C."/>
            <person name="Karpen G.H."/>
            <person name="Kataoka E."/>
            <person name="Keightley P.D."/>
            <person name="Kheradpour P."/>
            <person name="Kirkness E.F."/>
            <person name="Koerich L.B."/>
            <person name="Kristiansen K."/>
            <person name="Kudrna D."/>
            <person name="Kulathinal R.J."/>
            <person name="Kumar S."/>
            <person name="Kwok R."/>
            <person name="Lander E."/>
            <person name="Langley C.H."/>
            <person name="Lapoint R."/>
            <person name="Lazzaro B.P."/>
            <person name="Lee S.J."/>
            <person name="Levesque L."/>
            <person name="Li R."/>
            <person name="Lin C.F."/>
            <person name="Lin M.F."/>
            <person name="Lindblad-Toh K."/>
            <person name="Llopart A."/>
            <person name="Long M."/>
            <person name="Low L."/>
            <person name="Lozovsky E."/>
            <person name="Lu J."/>
            <person name="Luo M."/>
            <person name="Machado C.A."/>
            <person name="Makalowski W."/>
            <person name="Marzo M."/>
            <person name="Matsuda M."/>
            <person name="Matzkin L."/>
            <person name="McAllister B."/>
            <person name="McBride C.S."/>
            <person name="McKernan B."/>
            <person name="McKernan K."/>
            <person name="Mendez-Lago M."/>
            <person name="Minx P."/>
            <person name="Mollenhauer M.U."/>
            <person name="Montooth K."/>
            <person name="Mount S.M."/>
            <person name="Mu X."/>
            <person name="Myers E."/>
            <person name="Negre B."/>
            <person name="Newfeld S."/>
            <person name="Nielsen R."/>
            <person name="Noor M.A."/>
            <person name="O'Grady P."/>
            <person name="Pachter L."/>
            <person name="Papaceit M."/>
            <person name="Parisi M.J."/>
            <person name="Parisi M."/>
            <person name="Parts L."/>
            <person name="Pedersen J.S."/>
            <person name="Pesole G."/>
            <person name="Phillippy A.M."/>
            <person name="Ponting C.P."/>
            <person name="Pop M."/>
            <person name="Porcelli D."/>
            <person name="Powell J.R."/>
            <person name="Prohaska S."/>
            <person name="Pruitt K."/>
            <person name="Puig M."/>
            <person name="Quesneville H."/>
            <person name="Ram K.R."/>
            <person name="Rand D."/>
            <person name="Rasmussen M.D."/>
            <person name="Reed L.K."/>
            <person name="Reenan R."/>
            <person name="Reily A."/>
            <person name="Remington K.A."/>
            <person name="Rieger T.T."/>
            <person name="Ritchie M.G."/>
            <person name="Robin C."/>
            <person name="Rogers Y.H."/>
            <person name="Rohde C."/>
            <person name="Rozas J."/>
            <person name="Rubenfield M.J."/>
            <person name="Ruiz A."/>
            <person name="Russo S."/>
            <person name="Salzberg S.L."/>
            <person name="Sanchez-Gracia A."/>
            <person name="Saranga D.J."/>
            <person name="Sato H."/>
            <person name="Schaeffer S.W."/>
            <person name="Schatz M.C."/>
            <person name="Schlenke T."/>
            <person name="Schwartz R."/>
            <person name="Segarra C."/>
            <person name="Singh R.S."/>
            <person name="Sirot L."/>
            <person name="Sirota M."/>
            <person name="Sisneros N.B."/>
            <person name="Smith C.D."/>
            <person name="Smith T.F."/>
            <person name="Spieth J."/>
            <person name="Stage D.E."/>
            <person name="Stark A."/>
            <person name="Stephan W."/>
            <person name="Strausberg R.L."/>
            <person name="Strempel S."/>
            <person name="Sturgill D."/>
            <person name="Sutton G."/>
            <person name="Sutton G.G."/>
            <person name="Tao W."/>
            <person name="Teichmann S."/>
            <person name="Tobari Y.N."/>
            <person name="Tomimura Y."/>
            <person name="Tsolas J.M."/>
            <person name="Valente V.L."/>
            <person name="Venter E."/>
            <person name="Venter J.C."/>
            <person name="Vicario S."/>
            <person name="Vieira F.G."/>
            <person name="Vilella A.J."/>
            <person name="Villasante A."/>
            <person name="Walenz B."/>
            <person name="Wang J."/>
            <person name="Wasserman M."/>
            <person name="Watts T."/>
            <person name="Wilson D."/>
            <person name="Wilson R.K."/>
            <person name="Wing R.A."/>
            <person name="Wolfner M.F."/>
            <person name="Wong A."/>
            <person name="Wong G.K."/>
            <person name="Wu C.I."/>
            <person name="Wu G."/>
            <person name="Yamamoto D."/>
            <person name="Yang H.P."/>
            <person name="Yang S.P."/>
            <person name="Yorke J.A."/>
            <person name="Yoshida K."/>
            <person name="Zdobnov E."/>
            <person name="Zhang P."/>
            <person name="Zhang Y."/>
            <person name="Zimin A.V."/>
            <person name="Baldwin J."/>
            <person name="Abdouelleil A."/>
            <person name="Abdulkadir J."/>
            <person name="Abebe A."/>
            <person name="Abera B."/>
            <person name="Abreu J."/>
            <person name="Acer S.C."/>
            <person name="Aftuck L."/>
            <person name="Alexander A."/>
            <person name="An P."/>
            <person name="Anderson E."/>
            <person name="Anderson S."/>
            <person name="Arachi H."/>
            <person name="Azer M."/>
            <person name="Bachantsang P."/>
            <person name="Barry A."/>
            <person name="Bayul T."/>
            <person name="Berlin A."/>
            <person name="Bessette D."/>
            <person name="Bloom T."/>
            <person name="Blye J."/>
            <person name="Boguslavskiy L."/>
            <person name="Bonnet C."/>
            <person name="Boukhgalter B."/>
            <person name="Bourzgui I."/>
            <person name="Brown A."/>
            <person name="Cahill P."/>
            <person name="Channer S."/>
            <person name="Cheshatsang Y."/>
            <person name="Chuda L."/>
            <person name="Citroen M."/>
            <person name="Collymore A."/>
            <person name="Cooke P."/>
            <person name="Costello M."/>
            <person name="D'Aco K."/>
            <person name="Daza R."/>
            <person name="De Haan G."/>
            <person name="DeGray S."/>
            <person name="DeMaso C."/>
            <person name="Dhargay N."/>
            <person name="Dooley K."/>
            <person name="Dooley E."/>
            <person name="Doricent M."/>
            <person name="Dorje P."/>
            <person name="Dorjee K."/>
            <person name="Dupes A."/>
            <person name="Elong R."/>
            <person name="Falk J."/>
            <person name="Farina A."/>
            <person name="Faro S."/>
            <person name="Ferguson D."/>
            <person name="Fisher S."/>
            <person name="Foley C.D."/>
            <person name="Franke A."/>
            <person name="Friedrich D."/>
            <person name="Gadbois L."/>
            <person name="Gearin G."/>
            <person name="Gearin C.R."/>
            <person name="Giannoukos G."/>
            <person name="Goode T."/>
            <person name="Graham J."/>
            <person name="Grandbois E."/>
            <person name="Grewal S."/>
            <person name="Gyaltsen K."/>
            <person name="Hafez N."/>
            <person name="Hagos B."/>
            <person name="Hall J."/>
            <person name="Henson C."/>
            <person name="Hollinger A."/>
            <person name="Honan T."/>
            <person name="Huard M.D."/>
            <person name="Hughes L."/>
            <person name="Hurhula B."/>
            <person name="Husby M.E."/>
            <person name="Kamat A."/>
            <person name="Kanga B."/>
            <person name="Kashin S."/>
            <person name="Khazanovich D."/>
            <person name="Kisner P."/>
            <person name="Lance K."/>
            <person name="Lara M."/>
            <person name="Lee W."/>
            <person name="Lennon N."/>
            <person name="Letendre F."/>
            <person name="LeVine R."/>
            <person name="Lipovsky A."/>
            <person name="Liu X."/>
            <person name="Liu J."/>
            <person name="Liu S."/>
            <person name="Lokyitsang T."/>
            <person name="Lokyitsang Y."/>
            <person name="Lubonja R."/>
            <person name="Lui A."/>
            <person name="MacDonald P."/>
            <person name="Magnisalis V."/>
            <person name="Maru K."/>
            <person name="Matthews C."/>
            <person name="McCusker W."/>
            <person name="McDonough S."/>
            <person name="Mehta T."/>
            <person name="Meldrim J."/>
            <person name="Meneus L."/>
            <person name="Mihai O."/>
            <person name="Mihalev A."/>
            <person name="Mihova T."/>
            <person name="Mittelman R."/>
            <person name="Mlenga V."/>
            <person name="Montmayeur A."/>
            <person name="Mulrain L."/>
            <person name="Navidi A."/>
            <person name="Naylor J."/>
            <person name="Negash T."/>
            <person name="Nguyen T."/>
            <person name="Nguyen N."/>
            <person name="Nicol R."/>
            <person name="Norbu C."/>
            <person name="Norbu N."/>
            <person name="Novod N."/>
            <person name="O'Neill B."/>
            <person name="Osman S."/>
            <person name="Markiewicz E."/>
            <person name="Oyono O.L."/>
            <person name="Patti C."/>
            <person name="Phunkhang P."/>
            <person name="Pierre F."/>
            <person name="Priest M."/>
            <person name="Raghuraman S."/>
            <person name="Rege F."/>
            <person name="Reyes R."/>
            <person name="Rise C."/>
            <person name="Rogov P."/>
            <person name="Ross K."/>
            <person name="Ryan E."/>
            <person name="Settipalli S."/>
            <person name="Shea T."/>
            <person name="Sherpa N."/>
            <person name="Shi L."/>
            <person name="Shih D."/>
            <person name="Sparrow T."/>
            <person name="Spaulding J."/>
            <person name="Stalker J."/>
            <person name="Stange-Thomann N."/>
            <person name="Stavropoulos S."/>
            <person name="Stone C."/>
            <person name="Strader C."/>
            <person name="Tesfaye S."/>
            <person name="Thomson T."/>
            <person name="Thoulutsang Y."/>
            <person name="Thoulutsang D."/>
            <person name="Topham K."/>
            <person name="Topping I."/>
            <person name="Tsamla T."/>
            <person name="Vassiliev H."/>
            <person name="Vo A."/>
            <person name="Wangchuk T."/>
            <person name="Wangdi T."/>
            <person name="Weiand M."/>
            <person name="Wilkinson J."/>
            <person name="Wilson A."/>
            <person name="Yadav S."/>
            <person name="Young G."/>
            <person name="Yu Q."/>
            <person name="Zembek L."/>
            <person name="Zhong D."/>
            <person name="Zimmer A."/>
            <person name="Zwirko Z."/>
            <person name="Jaffe D.B."/>
            <person name="Alvarez P."/>
            <person name="Brockman W."/>
            <person name="Butler J."/>
            <person name="Chin C."/>
            <person name="Gnerre S."/>
            <person name="Grabherr M."/>
            <person name="Kleber M."/>
            <person name="Mauceli E."/>
            <person name="MacCallum I."/>
        </authorList>
    </citation>
    <scope>NUCLEOTIDE SEQUENCE [LARGE SCALE GENOMIC DNA]</scope>
    <source>
        <strain evidence="15">Tucson 14024-0371.13</strain>
    </source>
</reference>
<dbReference type="STRING" id="7217.A0A0N8NZ98"/>
<evidence type="ECO:0000313" key="15">
    <source>
        <dbReference type="Proteomes" id="UP000007801"/>
    </source>
</evidence>
<dbReference type="AlphaFoldDB" id="A0A0N8NZ98"/>
<organism evidence="14 15">
    <name type="scientific">Drosophila ananassae</name>
    <name type="common">Fruit fly</name>
    <dbReference type="NCBI Taxonomy" id="7217"/>
    <lineage>
        <taxon>Eukaryota</taxon>
        <taxon>Metazoa</taxon>
        <taxon>Ecdysozoa</taxon>
        <taxon>Arthropoda</taxon>
        <taxon>Hexapoda</taxon>
        <taxon>Insecta</taxon>
        <taxon>Pterygota</taxon>
        <taxon>Neoptera</taxon>
        <taxon>Endopterygota</taxon>
        <taxon>Diptera</taxon>
        <taxon>Brachycera</taxon>
        <taxon>Muscomorpha</taxon>
        <taxon>Ephydroidea</taxon>
        <taxon>Drosophilidae</taxon>
        <taxon>Drosophila</taxon>
        <taxon>Sophophora</taxon>
    </lineage>
</organism>
<keyword evidence="15" id="KW-1185">Reference proteome</keyword>
<dbReference type="FunFam" id="3.40.50.300:FF:000178">
    <property type="entry name" value="Arf-GAP with GTPase, ANK repeat and PH domain-containing protein 1"/>
    <property type="match status" value="1"/>
</dbReference>
<dbReference type="EMBL" id="CH902620">
    <property type="protein sequence ID" value="KPU73724.1"/>
    <property type="molecule type" value="Genomic_DNA"/>
</dbReference>